<keyword evidence="6 7" id="KW-0472">Membrane</keyword>
<reference evidence="12 13" key="1">
    <citation type="journal article" date="2016" name="Front. Microbiol.">
        <title>Genomic Resource of Rice Seed Associated Bacteria.</title>
        <authorList>
            <person name="Midha S."/>
            <person name="Bansal K."/>
            <person name="Sharma S."/>
            <person name="Kumar N."/>
            <person name="Patil P.P."/>
            <person name="Chaudhry V."/>
            <person name="Patil P.B."/>
        </authorList>
    </citation>
    <scope>NUCLEOTIDE SEQUENCE [LARGE SCALE GENOMIC DNA]</scope>
    <source>
        <strain evidence="12 13">NS226</strain>
    </source>
</reference>
<dbReference type="InterPro" id="IPR006685">
    <property type="entry name" value="MscS_channel_2nd"/>
</dbReference>
<evidence type="ECO:0000259" key="10">
    <source>
        <dbReference type="Pfam" id="PF12607"/>
    </source>
</evidence>
<dbReference type="SUPFAM" id="SSF82689">
    <property type="entry name" value="Mechanosensitive channel protein MscS (YggB), C-terminal domain"/>
    <property type="match status" value="1"/>
</dbReference>
<dbReference type="Pfam" id="PF00924">
    <property type="entry name" value="MS_channel_2nd"/>
    <property type="match status" value="1"/>
</dbReference>
<dbReference type="PATRIC" id="fig|401562.3.peg.1532"/>
<feature type="transmembrane region" description="Helical" evidence="7">
    <location>
        <begin position="199"/>
        <end position="221"/>
    </location>
</feature>
<dbReference type="Pfam" id="PF21082">
    <property type="entry name" value="MS_channel_3rd"/>
    <property type="match status" value="1"/>
</dbReference>
<feature type="transmembrane region" description="Helical" evidence="7">
    <location>
        <begin position="397"/>
        <end position="420"/>
    </location>
</feature>
<feature type="domain" description="Mechanosensitive ion channel MscS C-terminal" evidence="11">
    <location>
        <begin position="692"/>
        <end position="771"/>
    </location>
</feature>
<proteinExistence type="inferred from homology"/>
<dbReference type="SUPFAM" id="SSF82861">
    <property type="entry name" value="Mechanosensitive channel protein MscS (YggB), transmembrane region"/>
    <property type="match status" value="1"/>
</dbReference>
<dbReference type="SUPFAM" id="SSF50182">
    <property type="entry name" value="Sm-like ribonucleoproteins"/>
    <property type="match status" value="1"/>
</dbReference>
<keyword evidence="3" id="KW-1003">Cell membrane</keyword>
<dbReference type="PANTHER" id="PTHR30347">
    <property type="entry name" value="POTASSIUM CHANNEL RELATED"/>
    <property type="match status" value="1"/>
</dbReference>
<dbReference type="Proteomes" id="UP000078272">
    <property type="component" value="Unassembled WGS sequence"/>
</dbReference>
<dbReference type="RefSeq" id="WP_058634917.1">
    <property type="nucleotide sequence ID" value="NZ_LDPZ01000020.1"/>
</dbReference>
<dbReference type="GO" id="GO:0008381">
    <property type="term" value="F:mechanosensitive monoatomic ion channel activity"/>
    <property type="evidence" value="ECO:0007669"/>
    <property type="project" value="UniProtKB-ARBA"/>
</dbReference>
<evidence type="ECO:0000256" key="7">
    <source>
        <dbReference type="SAM" id="Phobius"/>
    </source>
</evidence>
<evidence type="ECO:0000256" key="8">
    <source>
        <dbReference type="SAM" id="SignalP"/>
    </source>
</evidence>
<evidence type="ECO:0000259" key="11">
    <source>
        <dbReference type="Pfam" id="PF21082"/>
    </source>
</evidence>
<feature type="chain" id="PRO_5008041703" evidence="8">
    <location>
        <begin position="25"/>
        <end position="778"/>
    </location>
</feature>
<dbReference type="GO" id="GO:0005886">
    <property type="term" value="C:plasma membrane"/>
    <property type="evidence" value="ECO:0007669"/>
    <property type="project" value="UniProtKB-SubCell"/>
</dbReference>
<accession>A0A175R937</accession>
<evidence type="ECO:0000256" key="4">
    <source>
        <dbReference type="ARBA" id="ARBA00022692"/>
    </source>
</evidence>
<evidence type="ECO:0000256" key="3">
    <source>
        <dbReference type="ARBA" id="ARBA00022475"/>
    </source>
</evidence>
<feature type="transmembrane region" description="Helical" evidence="7">
    <location>
        <begin position="477"/>
        <end position="502"/>
    </location>
</feature>
<gene>
    <name evidence="12" type="ORF">NS226_10285</name>
</gene>
<dbReference type="PANTHER" id="PTHR30347:SF9">
    <property type="entry name" value="MINICONDUCTANCE MECHANOSENSITIVE CHANNEL MSCM"/>
    <property type="match status" value="1"/>
</dbReference>
<dbReference type="InterPro" id="IPR010920">
    <property type="entry name" value="LSM_dom_sf"/>
</dbReference>
<sequence length="778" mass="83145">MTGFVRRFLLILAMVCFAAGAAQAQDPPSANATSAQIIADLDTKGADYEAAKASVAQTLPSEDRAALRERVLAIQGSAEQAVTALTPMLDAMDKRIADLGEASETEAPDIKAQREALKKERTDLDSAIKRARLLATNARDSVETINRMLAEEFNRSTFERVSSPLTGRFWNSIALSMRFDILRATSFGRDTLEGVTEGFSGSGALVFAASLGVSLVLLYPVRRRLRAVGRRFAIAQAPGTRARRSGLALWFILVGTLTASLSFLLFGQGLRWAGVLTEEADELLTSFIGAASFGAFIVSLGGGLLLVDQPSWRLLPLSNDAAARLRPYPSLAAILVTIGITVVAFNRIVGASPSSTVAANLAIAVAYMILIGSVLLTLRRLRRAQVENTTPTALRSVVTLTTLVCWLALIVSVLAALQGYVNLSLFIGRQTVWITVVCASAYLLLVVVDDLCTTIFSPEAWTGRAAYEALGLKPSTVGQLGVALSALLRIGVVLLALAMIFAPFGPGTDAIFSQLGDPLMITVGGFTLEPGAVLRALIALALGIAAMRLVRRWLNETYLPTTELDAGARNSVSMIVSYAGIILAGFWGLTSLGIGLERIALVVSALSVGIGFGLQAITQNFVSGLILLAERPVKLGDSVRIGTDEGDVRRISVRSTEIQLPDRSTLIVPNSEFITKPIRNMTLADPVGRVQIAFSVHPSADPLAIRKAVMEIFDEHPAVLEDPKPNVFIDSIADGKVNFNCFAFVASPRQAYSTRSAILFSVLERFQADDVKLAPTVT</sequence>
<dbReference type="Pfam" id="PF12607">
    <property type="entry name" value="DUF3772"/>
    <property type="match status" value="1"/>
</dbReference>
<organism evidence="12 13">
    <name type="scientific">Aureimonas ureilytica</name>
    <dbReference type="NCBI Taxonomy" id="401562"/>
    <lineage>
        <taxon>Bacteria</taxon>
        <taxon>Pseudomonadati</taxon>
        <taxon>Pseudomonadota</taxon>
        <taxon>Alphaproteobacteria</taxon>
        <taxon>Hyphomicrobiales</taxon>
        <taxon>Aurantimonadaceae</taxon>
        <taxon>Aureimonas</taxon>
    </lineage>
</organism>
<dbReference type="InterPro" id="IPR049278">
    <property type="entry name" value="MS_channel_C"/>
</dbReference>
<evidence type="ECO:0000256" key="1">
    <source>
        <dbReference type="ARBA" id="ARBA00004651"/>
    </source>
</evidence>
<evidence type="ECO:0000313" key="12">
    <source>
        <dbReference type="EMBL" id="KTQ95788.1"/>
    </source>
</evidence>
<feature type="domain" description="DUF3772" evidence="10">
    <location>
        <begin position="128"/>
        <end position="180"/>
    </location>
</feature>
<name>A0A175R937_9HYPH</name>
<evidence type="ECO:0000256" key="2">
    <source>
        <dbReference type="ARBA" id="ARBA00008017"/>
    </source>
</evidence>
<protein>
    <submittedName>
        <fullName evidence="12">Uncharacterized protein</fullName>
    </submittedName>
</protein>
<feature type="transmembrane region" description="Helical" evidence="7">
    <location>
        <begin position="532"/>
        <end position="550"/>
    </location>
</feature>
<feature type="transmembrane region" description="Helical" evidence="7">
    <location>
        <begin position="357"/>
        <end position="376"/>
    </location>
</feature>
<dbReference type="EMBL" id="LDPZ01000020">
    <property type="protein sequence ID" value="KTQ95788.1"/>
    <property type="molecule type" value="Genomic_DNA"/>
</dbReference>
<dbReference type="Gene3D" id="2.30.30.60">
    <property type="match status" value="1"/>
</dbReference>
<evidence type="ECO:0000256" key="6">
    <source>
        <dbReference type="ARBA" id="ARBA00023136"/>
    </source>
</evidence>
<dbReference type="InterPro" id="IPR011066">
    <property type="entry name" value="MscS_channel_C_sf"/>
</dbReference>
<dbReference type="Gene3D" id="1.10.287.1260">
    <property type="match status" value="1"/>
</dbReference>
<comment type="caution">
    <text evidence="12">The sequence shown here is derived from an EMBL/GenBank/DDBJ whole genome shotgun (WGS) entry which is preliminary data.</text>
</comment>
<dbReference type="InterPro" id="IPR052702">
    <property type="entry name" value="MscS-like_channel"/>
</dbReference>
<comment type="subcellular location">
    <subcellularLocation>
        <location evidence="1">Cell membrane</location>
        <topology evidence="1">Multi-pass membrane protein</topology>
    </subcellularLocation>
</comment>
<dbReference type="OrthoDB" id="9799209at2"/>
<feature type="signal peptide" evidence="8">
    <location>
        <begin position="1"/>
        <end position="24"/>
    </location>
</feature>
<dbReference type="InterPro" id="IPR022249">
    <property type="entry name" value="DUF3772"/>
</dbReference>
<comment type="similarity">
    <text evidence="2">Belongs to the MscS (TC 1.A.23) family.</text>
</comment>
<feature type="transmembrane region" description="Helical" evidence="7">
    <location>
        <begin position="287"/>
        <end position="307"/>
    </location>
</feature>
<evidence type="ECO:0000313" key="13">
    <source>
        <dbReference type="Proteomes" id="UP000078272"/>
    </source>
</evidence>
<dbReference type="Gene3D" id="3.30.70.100">
    <property type="match status" value="1"/>
</dbReference>
<feature type="transmembrane region" description="Helical" evidence="7">
    <location>
        <begin position="571"/>
        <end position="589"/>
    </location>
</feature>
<keyword evidence="8" id="KW-0732">Signal</keyword>
<evidence type="ECO:0000259" key="9">
    <source>
        <dbReference type="Pfam" id="PF00924"/>
    </source>
</evidence>
<feature type="transmembrane region" description="Helical" evidence="7">
    <location>
        <begin position="328"/>
        <end position="345"/>
    </location>
</feature>
<feature type="domain" description="Mechanosensitive ion channel MscS" evidence="9">
    <location>
        <begin position="617"/>
        <end position="682"/>
    </location>
</feature>
<evidence type="ECO:0000256" key="5">
    <source>
        <dbReference type="ARBA" id="ARBA00022989"/>
    </source>
</evidence>
<keyword evidence="5 7" id="KW-1133">Transmembrane helix</keyword>
<dbReference type="AlphaFoldDB" id="A0A175R937"/>
<dbReference type="InterPro" id="IPR023408">
    <property type="entry name" value="MscS_beta-dom_sf"/>
</dbReference>
<keyword evidence="4 7" id="KW-0812">Transmembrane</keyword>
<feature type="transmembrane region" description="Helical" evidence="7">
    <location>
        <begin position="432"/>
        <end position="456"/>
    </location>
</feature>
<dbReference type="InterPro" id="IPR011014">
    <property type="entry name" value="MscS_channel_TM-2"/>
</dbReference>
<feature type="transmembrane region" description="Helical" evidence="7">
    <location>
        <begin position="247"/>
        <end position="267"/>
    </location>
</feature>